<keyword evidence="9" id="KW-1185">Reference proteome</keyword>
<evidence type="ECO:0000256" key="1">
    <source>
        <dbReference type="ARBA" id="ARBA00004141"/>
    </source>
</evidence>
<evidence type="ECO:0000256" key="7">
    <source>
        <dbReference type="SAM" id="SignalP"/>
    </source>
</evidence>
<evidence type="ECO:0008006" key="10">
    <source>
        <dbReference type="Google" id="ProtNLM"/>
    </source>
</evidence>
<keyword evidence="3 6" id="KW-0812">Transmembrane</keyword>
<proteinExistence type="predicted"/>
<dbReference type="GO" id="GO:0016020">
    <property type="term" value="C:membrane"/>
    <property type="evidence" value="ECO:0007669"/>
    <property type="project" value="UniProtKB-SubCell"/>
</dbReference>
<dbReference type="EMBL" id="KL142377">
    <property type="protein sequence ID" value="KDR76960.1"/>
    <property type="molecule type" value="Genomic_DNA"/>
</dbReference>
<dbReference type="Pfam" id="PF13520">
    <property type="entry name" value="AA_permease_2"/>
    <property type="match status" value="1"/>
</dbReference>
<feature type="chain" id="PRO_5001646380" description="Amino acid permease/ SLC12A domain-containing protein" evidence="7">
    <location>
        <begin position="22"/>
        <end position="318"/>
    </location>
</feature>
<feature type="transmembrane region" description="Helical" evidence="6">
    <location>
        <begin position="217"/>
        <end position="239"/>
    </location>
</feature>
<dbReference type="OrthoDB" id="10054429at2759"/>
<sequence length="318" mass="34895">MKSWGSKGFVVLLGFLQAVYTLEGCETAAQVAEEARRAEFLAPVAVVGSIIGSWVIGLAYMIALLFSVQSIPSVQSTSYAIPIAQLYFDAVGQRLTLMCLFIIALAQFMAAATAFTASSRLFYALARDNAFPLKRPFTSLNRFQAPFFGVWLSVLIGCLISCAYIGSIIAFNAILSSAAISVMLGYLQPIIIRVFWPSAMKERGPFHLGKWSMPINIASFCFIIFICVLFVLPTASPVTQSNMNYAVVSIGGIFLIVAFTWCFWGRHQFTGPVHTNPAFEASADIPQSQTEKRWIDGGVNMTESDAQDVHCRMDPNRC</sequence>
<feature type="transmembrane region" description="Helical" evidence="6">
    <location>
        <begin position="245"/>
        <end position="264"/>
    </location>
</feature>
<feature type="transmembrane region" description="Helical" evidence="6">
    <location>
        <begin position="177"/>
        <end position="196"/>
    </location>
</feature>
<dbReference type="STRING" id="685588.A0A067T1D1"/>
<accession>A0A067T1D1</accession>
<evidence type="ECO:0000256" key="2">
    <source>
        <dbReference type="ARBA" id="ARBA00022448"/>
    </source>
</evidence>
<feature type="transmembrane region" description="Helical" evidence="6">
    <location>
        <begin position="101"/>
        <end position="126"/>
    </location>
</feature>
<name>A0A067T1D1_GALM3</name>
<evidence type="ECO:0000313" key="8">
    <source>
        <dbReference type="EMBL" id="KDR76960.1"/>
    </source>
</evidence>
<evidence type="ECO:0000256" key="4">
    <source>
        <dbReference type="ARBA" id="ARBA00022989"/>
    </source>
</evidence>
<dbReference type="Gene3D" id="1.20.1740.10">
    <property type="entry name" value="Amino acid/polyamine transporter I"/>
    <property type="match status" value="1"/>
</dbReference>
<dbReference type="Proteomes" id="UP000027222">
    <property type="component" value="Unassembled WGS sequence"/>
</dbReference>
<reference evidence="9" key="1">
    <citation type="journal article" date="2014" name="Proc. Natl. Acad. Sci. U.S.A.">
        <title>Extensive sampling of basidiomycete genomes demonstrates inadequacy of the white-rot/brown-rot paradigm for wood decay fungi.</title>
        <authorList>
            <person name="Riley R."/>
            <person name="Salamov A.A."/>
            <person name="Brown D.W."/>
            <person name="Nagy L.G."/>
            <person name="Floudas D."/>
            <person name="Held B.W."/>
            <person name="Levasseur A."/>
            <person name="Lombard V."/>
            <person name="Morin E."/>
            <person name="Otillar R."/>
            <person name="Lindquist E.A."/>
            <person name="Sun H."/>
            <person name="LaButti K.M."/>
            <person name="Schmutz J."/>
            <person name="Jabbour D."/>
            <person name="Luo H."/>
            <person name="Baker S.E."/>
            <person name="Pisabarro A.G."/>
            <person name="Walton J.D."/>
            <person name="Blanchette R.A."/>
            <person name="Henrissat B."/>
            <person name="Martin F."/>
            <person name="Cullen D."/>
            <person name="Hibbett D.S."/>
            <person name="Grigoriev I.V."/>
        </authorList>
    </citation>
    <scope>NUCLEOTIDE SEQUENCE [LARGE SCALE GENOMIC DNA]</scope>
    <source>
        <strain evidence="9">CBS 339.88</strain>
    </source>
</reference>
<keyword evidence="5 6" id="KW-0472">Membrane</keyword>
<protein>
    <recommendedName>
        <fullName evidence="10">Amino acid permease/ SLC12A domain-containing protein</fullName>
    </recommendedName>
</protein>
<keyword evidence="7" id="KW-0732">Signal</keyword>
<dbReference type="GO" id="GO:0022857">
    <property type="term" value="F:transmembrane transporter activity"/>
    <property type="evidence" value="ECO:0007669"/>
    <property type="project" value="InterPro"/>
</dbReference>
<dbReference type="InterPro" id="IPR002293">
    <property type="entry name" value="AA/rel_permease1"/>
</dbReference>
<gene>
    <name evidence="8" type="ORF">GALMADRAFT_421429</name>
</gene>
<evidence type="ECO:0000256" key="5">
    <source>
        <dbReference type="ARBA" id="ARBA00023136"/>
    </source>
</evidence>
<evidence type="ECO:0000313" key="9">
    <source>
        <dbReference type="Proteomes" id="UP000027222"/>
    </source>
</evidence>
<evidence type="ECO:0000256" key="3">
    <source>
        <dbReference type="ARBA" id="ARBA00022692"/>
    </source>
</evidence>
<dbReference type="PANTHER" id="PTHR45649:SF26">
    <property type="entry name" value="OS04G0435100 PROTEIN"/>
    <property type="match status" value="1"/>
</dbReference>
<dbReference type="HOGENOM" id="CLU_004495_4_2_1"/>
<keyword evidence="4 6" id="KW-1133">Transmembrane helix</keyword>
<feature type="transmembrane region" description="Helical" evidence="6">
    <location>
        <begin position="147"/>
        <end position="171"/>
    </location>
</feature>
<organism evidence="8 9">
    <name type="scientific">Galerina marginata (strain CBS 339.88)</name>
    <dbReference type="NCBI Taxonomy" id="685588"/>
    <lineage>
        <taxon>Eukaryota</taxon>
        <taxon>Fungi</taxon>
        <taxon>Dikarya</taxon>
        <taxon>Basidiomycota</taxon>
        <taxon>Agaricomycotina</taxon>
        <taxon>Agaricomycetes</taxon>
        <taxon>Agaricomycetidae</taxon>
        <taxon>Agaricales</taxon>
        <taxon>Agaricineae</taxon>
        <taxon>Strophariaceae</taxon>
        <taxon>Galerina</taxon>
    </lineage>
</organism>
<keyword evidence="2" id="KW-0813">Transport</keyword>
<evidence type="ECO:0000256" key="6">
    <source>
        <dbReference type="SAM" id="Phobius"/>
    </source>
</evidence>
<feature type="signal peptide" evidence="7">
    <location>
        <begin position="1"/>
        <end position="21"/>
    </location>
</feature>
<dbReference type="AlphaFoldDB" id="A0A067T1D1"/>
<comment type="subcellular location">
    <subcellularLocation>
        <location evidence="1">Membrane</location>
        <topology evidence="1">Multi-pass membrane protein</topology>
    </subcellularLocation>
</comment>
<feature type="transmembrane region" description="Helical" evidence="6">
    <location>
        <begin position="40"/>
        <end position="66"/>
    </location>
</feature>
<dbReference type="PANTHER" id="PTHR45649">
    <property type="entry name" value="AMINO-ACID PERMEASE BAT1"/>
    <property type="match status" value="1"/>
</dbReference>